<dbReference type="GO" id="GO:0000922">
    <property type="term" value="C:spindle pole"/>
    <property type="evidence" value="ECO:0007669"/>
    <property type="project" value="InterPro"/>
</dbReference>
<evidence type="ECO:0000256" key="5">
    <source>
        <dbReference type="ARBA" id="ARBA00023212"/>
    </source>
</evidence>
<dbReference type="InterPro" id="IPR040457">
    <property type="entry name" value="GCP_C"/>
</dbReference>
<keyword evidence="10" id="KW-1185">Reference proteome</keyword>
<evidence type="ECO:0000259" key="7">
    <source>
        <dbReference type="Pfam" id="PF04130"/>
    </source>
</evidence>
<evidence type="ECO:0000256" key="2">
    <source>
        <dbReference type="ARBA" id="ARBA00010337"/>
    </source>
</evidence>
<dbReference type="AlphaFoldDB" id="A0AAW1P4S7"/>
<evidence type="ECO:0000313" key="10">
    <source>
        <dbReference type="Proteomes" id="UP001489004"/>
    </source>
</evidence>
<dbReference type="InterPro" id="IPR042241">
    <property type="entry name" value="GCP_C_sf"/>
</dbReference>
<dbReference type="GO" id="GO:0051321">
    <property type="term" value="P:meiotic cell cycle"/>
    <property type="evidence" value="ECO:0007669"/>
    <property type="project" value="TreeGrafter"/>
</dbReference>
<comment type="subcellular location">
    <subcellularLocation>
        <location evidence="1 6">Cytoplasm</location>
        <location evidence="1 6">Cytoskeleton</location>
        <location evidence="1 6">Microtubule organizing center</location>
    </subcellularLocation>
</comment>
<reference evidence="9 10" key="1">
    <citation type="journal article" date="2024" name="Nat. Commun.">
        <title>Phylogenomics reveals the evolutionary origins of lichenization in chlorophyte algae.</title>
        <authorList>
            <person name="Puginier C."/>
            <person name="Libourel C."/>
            <person name="Otte J."/>
            <person name="Skaloud P."/>
            <person name="Haon M."/>
            <person name="Grisel S."/>
            <person name="Petersen M."/>
            <person name="Berrin J.G."/>
            <person name="Delaux P.M."/>
            <person name="Dal Grande F."/>
            <person name="Keller J."/>
        </authorList>
    </citation>
    <scope>NUCLEOTIDE SEQUENCE [LARGE SCALE GENOMIC DNA]</scope>
    <source>
        <strain evidence="9 10">SAG 2043</strain>
    </source>
</reference>
<keyword evidence="3 6" id="KW-0963">Cytoplasm</keyword>
<dbReference type="EMBL" id="JALJOR010000019">
    <property type="protein sequence ID" value="KAK9803977.1"/>
    <property type="molecule type" value="Genomic_DNA"/>
</dbReference>
<dbReference type="GO" id="GO:0007020">
    <property type="term" value="P:microtubule nucleation"/>
    <property type="evidence" value="ECO:0007669"/>
    <property type="project" value="InterPro"/>
</dbReference>
<dbReference type="GO" id="GO:0000278">
    <property type="term" value="P:mitotic cell cycle"/>
    <property type="evidence" value="ECO:0007669"/>
    <property type="project" value="TreeGrafter"/>
</dbReference>
<evidence type="ECO:0000256" key="3">
    <source>
        <dbReference type="ARBA" id="ARBA00022490"/>
    </source>
</evidence>
<dbReference type="InterPro" id="IPR041470">
    <property type="entry name" value="GCP_N"/>
</dbReference>
<feature type="domain" description="Gamma tubulin complex component C-terminal" evidence="7">
    <location>
        <begin position="348"/>
        <end position="671"/>
    </location>
</feature>
<keyword evidence="4 6" id="KW-0493">Microtubule</keyword>
<feature type="domain" description="Gamma tubulin complex component protein N-terminal" evidence="8">
    <location>
        <begin position="15"/>
        <end position="342"/>
    </location>
</feature>
<dbReference type="GO" id="GO:0005874">
    <property type="term" value="C:microtubule"/>
    <property type="evidence" value="ECO:0007669"/>
    <property type="project" value="UniProtKB-KW"/>
</dbReference>
<dbReference type="Pfam" id="PF04130">
    <property type="entry name" value="GCP_C_terminal"/>
    <property type="match status" value="1"/>
</dbReference>
<comment type="function">
    <text evidence="6">Component of the gamma-tubulin ring complex (gTuRC) which mediates microtubule nucleation.</text>
</comment>
<evidence type="ECO:0000256" key="4">
    <source>
        <dbReference type="ARBA" id="ARBA00022701"/>
    </source>
</evidence>
<dbReference type="Proteomes" id="UP001489004">
    <property type="component" value="Unassembled WGS sequence"/>
</dbReference>
<accession>A0AAW1P4S7</accession>
<protein>
    <recommendedName>
        <fullName evidence="6">Gamma-tubulin complex component</fullName>
    </recommendedName>
</protein>
<evidence type="ECO:0000256" key="1">
    <source>
        <dbReference type="ARBA" id="ARBA00004267"/>
    </source>
</evidence>
<gene>
    <name evidence="9" type="ORF">WJX72_009639</name>
</gene>
<evidence type="ECO:0000259" key="8">
    <source>
        <dbReference type="Pfam" id="PF17681"/>
    </source>
</evidence>
<organism evidence="9 10">
    <name type="scientific">[Myrmecia] bisecta</name>
    <dbReference type="NCBI Taxonomy" id="41462"/>
    <lineage>
        <taxon>Eukaryota</taxon>
        <taxon>Viridiplantae</taxon>
        <taxon>Chlorophyta</taxon>
        <taxon>core chlorophytes</taxon>
        <taxon>Trebouxiophyceae</taxon>
        <taxon>Trebouxiales</taxon>
        <taxon>Trebouxiaceae</taxon>
        <taxon>Myrmecia</taxon>
    </lineage>
</organism>
<keyword evidence="5 6" id="KW-0206">Cytoskeleton</keyword>
<dbReference type="PANTHER" id="PTHR19302:SF27">
    <property type="entry name" value="GAMMA-TUBULIN COMPLEX COMPONENT 4"/>
    <property type="match status" value="1"/>
</dbReference>
<comment type="caution">
    <text evidence="9">The sequence shown here is derived from an EMBL/GenBank/DDBJ whole genome shotgun (WGS) entry which is preliminary data.</text>
</comment>
<evidence type="ECO:0000256" key="6">
    <source>
        <dbReference type="RuleBase" id="RU363050"/>
    </source>
</evidence>
<dbReference type="GO" id="GO:0051225">
    <property type="term" value="P:spindle assembly"/>
    <property type="evidence" value="ECO:0007669"/>
    <property type="project" value="TreeGrafter"/>
</dbReference>
<dbReference type="PANTHER" id="PTHR19302">
    <property type="entry name" value="GAMMA TUBULIN COMPLEX PROTEIN"/>
    <property type="match status" value="1"/>
</dbReference>
<dbReference type="GO" id="GO:0000930">
    <property type="term" value="C:gamma-tubulin complex"/>
    <property type="evidence" value="ECO:0007669"/>
    <property type="project" value="TreeGrafter"/>
</dbReference>
<dbReference type="Pfam" id="PF17681">
    <property type="entry name" value="GCP_N_terminal"/>
    <property type="match status" value="1"/>
</dbReference>
<evidence type="ECO:0000313" key="9">
    <source>
        <dbReference type="EMBL" id="KAK9803977.1"/>
    </source>
</evidence>
<dbReference type="Gene3D" id="1.20.120.1900">
    <property type="entry name" value="Gamma-tubulin complex, C-terminal domain"/>
    <property type="match status" value="1"/>
</dbReference>
<dbReference type="GO" id="GO:0043015">
    <property type="term" value="F:gamma-tubulin binding"/>
    <property type="evidence" value="ECO:0007669"/>
    <property type="project" value="InterPro"/>
</dbReference>
<name>A0AAW1P4S7_9CHLO</name>
<dbReference type="InterPro" id="IPR007259">
    <property type="entry name" value="GCP"/>
</dbReference>
<dbReference type="GO" id="GO:0051011">
    <property type="term" value="F:microtubule minus-end binding"/>
    <property type="evidence" value="ECO:0007669"/>
    <property type="project" value="TreeGrafter"/>
</dbReference>
<comment type="similarity">
    <text evidence="2 6">Belongs to the TUBGCP family.</text>
</comment>
<proteinExistence type="inferred from homology"/>
<sequence length="682" mass="77604">MVNQTEEGSSYANVLQELLLALLGHTGDVFLDQQNAGQQRTPYAYSQADPWKCTWKLADDVHWISSSDRDILDELVTLGFHFRCLDSFVAAERDHASLKTGSLYRRALATGLSELLDVYGAAILQIQQHVLRDPCPTLAGLQFFLSEFKVLLPPLHFLVHEVHTKQLTGSQLLQLLHYKAQCGVPVLQSCLGRLLWHCNQVLYKQLSAWMVHGMLLDRQNEFFIQHAAPAEEDAFEQAGAWSSHSANAYEWHKGYQVAVAELPPHITLSTAESILFVGKAVQVLQQPPGAVGAHGLLPQNDALAFADALRTLQQQPSFNQNDFERTVEAIRVKAAGRLWALVVVAGELPAHLAALKNYFLLAKGDFYQCFLLESYSLMRLPPRLATAESDVAIPFQQSALKSTAEHDLLFPNVKIRFQAPESAGGSPRPASIFDSSSDIPAEAGTAKRRPLHVPSYDKWDNVYLEYKIQWPLHLLLTPEVMSKYNVLFQYLLRLKRIQLELEESWAVMRRQSARARDLELHQRRLPLWQVRHHMSYIITNLQIYIQVDVIEAQSSILTERIANARDFKEAERAHKAFMDALVMQTFLDMKQITQMLEAIFMLCQRMCGIIQKDDGSRDVDAANPEKVDSLSKDFRRRANMLYTLLQSNKLQSSQRAPYLRQFLLRLNYNGYVEQEAVRQLRM</sequence>
<dbReference type="GO" id="GO:0031122">
    <property type="term" value="P:cytoplasmic microtubule organization"/>
    <property type="evidence" value="ECO:0007669"/>
    <property type="project" value="TreeGrafter"/>
</dbReference>